<dbReference type="RefSeq" id="WP_309556088.1">
    <property type="nucleotide sequence ID" value="NZ_JAVJAN010000008.1"/>
</dbReference>
<dbReference type="PANTHER" id="PTHR35191">
    <property type="entry name" value="PROPHAGE SIDE TAIL FIBER PROTEIN HOMOLOG STFQ-RELATED"/>
    <property type="match status" value="1"/>
</dbReference>
<feature type="domain" description="Phage tail fibre protein N-terminal" evidence="1">
    <location>
        <begin position="1"/>
        <end position="149"/>
    </location>
</feature>
<name>A0ABU1EE43_9CLOT</name>
<evidence type="ECO:0000313" key="2">
    <source>
        <dbReference type="EMBL" id="MDR5586612.1"/>
    </source>
</evidence>
<dbReference type="Pfam" id="PF12571">
    <property type="entry name" value="Phage_tail_fib"/>
    <property type="match status" value="1"/>
</dbReference>
<dbReference type="EMBL" id="JAVJAN010000008">
    <property type="protein sequence ID" value="MDR5586612.1"/>
    <property type="molecule type" value="Genomic_DNA"/>
</dbReference>
<sequence>MEEKFYTILTNIGKAKIANSSALGSKVNFAKIKAGDGNGKYHEPTEDQIKLVNTVWEGNIRNIEVTKENPNWIEIEAIIPSDEGGFTIREFGAFDQDDNLLAISKCPETYKPIICDGSIKELLIKMVLSVSNTDNVSLKIDPTIVVAKKSDVDKVSVCVDEIRSQMKEIANDSYPIIEATGTNNYVGASARITSLNKGTRCTLFVATGSIGNCSLNLNNYGVKNIKDSFGNIVTNLKANIPYNLCYNGSDFILQGKGGGGNAITDKVLNGSTFTNDSGPQTGTMPNQGTKTATLNCGGSYIIPAGYHNGSGKVTANSLASQTQGNGTAAQILSGYSAWVNGSKINGTYVKGTELKITAGVNVELAYKDSLTAKTRSGRYVCITEFSNIIARNSTCLVKYTARNPYDISSITGNVGLYVDDKLIGETHYMGRRSLIEYKETVTIQPGSKIHIKLVANFDNSNYYIECSKISVSCNENYAICTN</sequence>
<proteinExistence type="predicted"/>
<reference evidence="2 3" key="1">
    <citation type="submission" date="2023-09" db="EMBL/GenBank/DDBJ databases">
        <authorList>
            <person name="Zhai L."/>
        </authorList>
    </citation>
    <scope>NUCLEOTIDE SEQUENCE [LARGE SCALE GENOMIC DNA]</scope>
    <source>
        <strain evidence="2 3">5 N-1</strain>
    </source>
</reference>
<dbReference type="Proteomes" id="UP001256646">
    <property type="component" value="Unassembled WGS sequence"/>
</dbReference>
<organism evidence="2 3">
    <name type="scientific">Clostridium aquiflavi</name>
    <dbReference type="NCBI Taxonomy" id="3073603"/>
    <lineage>
        <taxon>Bacteria</taxon>
        <taxon>Bacillati</taxon>
        <taxon>Bacillota</taxon>
        <taxon>Clostridia</taxon>
        <taxon>Eubacteriales</taxon>
        <taxon>Clostridiaceae</taxon>
        <taxon>Clostridium</taxon>
    </lineage>
</organism>
<evidence type="ECO:0000259" key="1">
    <source>
        <dbReference type="Pfam" id="PF12571"/>
    </source>
</evidence>
<comment type="caution">
    <text evidence="2">The sequence shown here is derived from an EMBL/GenBank/DDBJ whole genome shotgun (WGS) entry which is preliminary data.</text>
</comment>
<protein>
    <submittedName>
        <fullName evidence="2">Phage tail protein</fullName>
    </submittedName>
</protein>
<evidence type="ECO:0000313" key="3">
    <source>
        <dbReference type="Proteomes" id="UP001256646"/>
    </source>
</evidence>
<dbReference type="InterPro" id="IPR051934">
    <property type="entry name" value="Phage_Tail_Fiber_Structural"/>
</dbReference>
<dbReference type="PANTHER" id="PTHR35191:SF1">
    <property type="entry name" value="PROPHAGE SIDE TAIL FIBER PROTEIN HOMOLOG STFQ-RELATED"/>
    <property type="match status" value="1"/>
</dbReference>
<keyword evidence="3" id="KW-1185">Reference proteome</keyword>
<accession>A0ABU1EE43</accession>
<gene>
    <name evidence="2" type="ORF">RGC78_03955</name>
</gene>
<dbReference type="InterPro" id="IPR022225">
    <property type="entry name" value="Phage_tail_fibre_N"/>
</dbReference>